<sequence length="54" mass="6540">MEKRYLLISKSLYTEIDTELFYTFEEAKVTAKNKCFREKTIIDLEDETIEWQGE</sequence>
<dbReference type="OrthoDB" id="390998at2"/>
<accession>A0A0K2JIY8</accession>
<dbReference type="AlphaFoldDB" id="A0A0K2JIY8"/>
<dbReference type="PATRIC" id="fig|273035.7.peg.2097"/>
<dbReference type="KEGG" id="skn:SKUN_001703"/>
<organism evidence="1 2">
    <name type="scientific">Spiroplasma kunkelii CR2-3x</name>
    <dbReference type="NCBI Taxonomy" id="273035"/>
    <lineage>
        <taxon>Bacteria</taxon>
        <taxon>Bacillati</taxon>
        <taxon>Mycoplasmatota</taxon>
        <taxon>Mollicutes</taxon>
        <taxon>Entomoplasmatales</taxon>
        <taxon>Spiroplasmataceae</taxon>
        <taxon>Spiroplasma</taxon>
    </lineage>
</organism>
<name>A0A0K2JIY8_SPIKU</name>
<gene>
    <name evidence="1" type="ORF">SKUN_001703</name>
</gene>
<evidence type="ECO:0000313" key="1">
    <source>
        <dbReference type="EMBL" id="ALA98559.1"/>
    </source>
</evidence>
<dbReference type="Proteomes" id="UP000062963">
    <property type="component" value="Chromosome"/>
</dbReference>
<proteinExistence type="predicted"/>
<protein>
    <submittedName>
        <fullName evidence="1">Uncharacterized protein</fullName>
    </submittedName>
</protein>
<dbReference type="STRING" id="273035.SKUN_001703"/>
<dbReference type="RefSeq" id="WP_158500832.1">
    <property type="nucleotide sequence ID" value="NZ_CP010899.1"/>
</dbReference>
<reference evidence="1 2" key="1">
    <citation type="journal article" date="2015" name="Genome Announc.">
        <title>Complete Genome Sequence of Spiroplasma kunkelii Strain CR2-3x, Causal Agent of Corn Stunt Disease in Zea mays L.</title>
        <authorList>
            <person name="Davis R.E."/>
            <person name="Shao J."/>
            <person name="Dally E.L."/>
            <person name="Zhao Y."/>
            <person name="Gasparich G.E."/>
            <person name="Gaynor B.J."/>
            <person name="Athey J.C."/>
            <person name="Harrison N.A."/>
            <person name="Donofrio N."/>
        </authorList>
    </citation>
    <scope>NUCLEOTIDE SEQUENCE [LARGE SCALE GENOMIC DNA]</scope>
    <source>
        <strain evidence="1 2">CR2-3x</strain>
    </source>
</reference>
<dbReference type="EMBL" id="CP010899">
    <property type="protein sequence ID" value="ALA98559.1"/>
    <property type="molecule type" value="Genomic_DNA"/>
</dbReference>
<evidence type="ECO:0000313" key="2">
    <source>
        <dbReference type="Proteomes" id="UP000062963"/>
    </source>
</evidence>
<keyword evidence="2" id="KW-1185">Reference proteome</keyword>